<name>A0A834GK08_RHOSS</name>
<dbReference type="Proteomes" id="UP000626092">
    <property type="component" value="Unassembled WGS sequence"/>
</dbReference>
<dbReference type="AlphaFoldDB" id="A0A834GK08"/>
<evidence type="ECO:0000256" key="1">
    <source>
        <dbReference type="SAM" id="MobiDB-lite"/>
    </source>
</evidence>
<evidence type="ECO:0000313" key="3">
    <source>
        <dbReference type="Proteomes" id="UP000626092"/>
    </source>
</evidence>
<feature type="region of interest" description="Disordered" evidence="1">
    <location>
        <begin position="75"/>
        <end position="96"/>
    </location>
</feature>
<keyword evidence="3" id="KW-1185">Reference proteome</keyword>
<reference evidence="2" key="1">
    <citation type="submission" date="2019-11" db="EMBL/GenBank/DDBJ databases">
        <authorList>
            <person name="Liu Y."/>
            <person name="Hou J."/>
            <person name="Li T.-Q."/>
            <person name="Guan C.-H."/>
            <person name="Wu X."/>
            <person name="Wu H.-Z."/>
            <person name="Ling F."/>
            <person name="Zhang R."/>
            <person name="Shi X.-G."/>
            <person name="Ren J.-P."/>
            <person name="Chen E.-F."/>
            <person name="Sun J.-M."/>
        </authorList>
    </citation>
    <scope>NUCLEOTIDE SEQUENCE</scope>
    <source>
        <strain evidence="2">Adult_tree_wgs_1</strain>
        <tissue evidence="2">Leaves</tissue>
    </source>
</reference>
<gene>
    <name evidence="2" type="ORF">RHSIM_Rhsim08G0031500</name>
</gene>
<evidence type="ECO:0000313" key="2">
    <source>
        <dbReference type="EMBL" id="KAF7135808.1"/>
    </source>
</evidence>
<feature type="compositionally biased region" description="Basic and acidic residues" evidence="1">
    <location>
        <begin position="75"/>
        <end position="88"/>
    </location>
</feature>
<sequence>MGRQAGPSGYFGNVVRILGAVSKNKEGKDENRKRRPVKPRVAATIFYCRPRAGFEQALRSCSTISSSGLISVKSNRDKAVKNNKAADSKKRKRKGR</sequence>
<dbReference type="EMBL" id="WJXA01000008">
    <property type="protein sequence ID" value="KAF7135808.1"/>
    <property type="molecule type" value="Genomic_DNA"/>
</dbReference>
<organism evidence="2 3">
    <name type="scientific">Rhododendron simsii</name>
    <name type="common">Sims's rhododendron</name>
    <dbReference type="NCBI Taxonomy" id="118357"/>
    <lineage>
        <taxon>Eukaryota</taxon>
        <taxon>Viridiplantae</taxon>
        <taxon>Streptophyta</taxon>
        <taxon>Embryophyta</taxon>
        <taxon>Tracheophyta</taxon>
        <taxon>Spermatophyta</taxon>
        <taxon>Magnoliopsida</taxon>
        <taxon>eudicotyledons</taxon>
        <taxon>Gunneridae</taxon>
        <taxon>Pentapetalae</taxon>
        <taxon>asterids</taxon>
        <taxon>Ericales</taxon>
        <taxon>Ericaceae</taxon>
        <taxon>Ericoideae</taxon>
        <taxon>Rhodoreae</taxon>
        <taxon>Rhododendron</taxon>
    </lineage>
</organism>
<protein>
    <submittedName>
        <fullName evidence="2">Uncharacterized protein</fullName>
    </submittedName>
</protein>
<accession>A0A834GK08</accession>
<proteinExistence type="predicted"/>
<comment type="caution">
    <text evidence="2">The sequence shown here is derived from an EMBL/GenBank/DDBJ whole genome shotgun (WGS) entry which is preliminary data.</text>
</comment>